<dbReference type="AlphaFoldDB" id="A0AAJ0HNN1"/>
<organism evidence="2 3">
    <name type="scientific">Lasiosphaeria hispida</name>
    <dbReference type="NCBI Taxonomy" id="260671"/>
    <lineage>
        <taxon>Eukaryota</taxon>
        <taxon>Fungi</taxon>
        <taxon>Dikarya</taxon>
        <taxon>Ascomycota</taxon>
        <taxon>Pezizomycotina</taxon>
        <taxon>Sordariomycetes</taxon>
        <taxon>Sordariomycetidae</taxon>
        <taxon>Sordariales</taxon>
        <taxon>Lasiosphaeriaceae</taxon>
        <taxon>Lasiosphaeria</taxon>
    </lineage>
</organism>
<evidence type="ECO:0000256" key="1">
    <source>
        <dbReference type="SAM" id="MobiDB-lite"/>
    </source>
</evidence>
<feature type="compositionally biased region" description="Polar residues" evidence="1">
    <location>
        <begin position="78"/>
        <end position="87"/>
    </location>
</feature>
<reference evidence="2" key="1">
    <citation type="journal article" date="2023" name="Mol. Phylogenet. Evol.">
        <title>Genome-scale phylogeny and comparative genomics of the fungal order Sordariales.</title>
        <authorList>
            <person name="Hensen N."/>
            <person name="Bonometti L."/>
            <person name="Westerberg I."/>
            <person name="Brannstrom I.O."/>
            <person name="Guillou S."/>
            <person name="Cros-Aarteil S."/>
            <person name="Calhoun S."/>
            <person name="Haridas S."/>
            <person name="Kuo A."/>
            <person name="Mondo S."/>
            <person name="Pangilinan J."/>
            <person name="Riley R."/>
            <person name="LaButti K."/>
            <person name="Andreopoulos B."/>
            <person name="Lipzen A."/>
            <person name="Chen C."/>
            <person name="Yan M."/>
            <person name="Daum C."/>
            <person name="Ng V."/>
            <person name="Clum A."/>
            <person name="Steindorff A."/>
            <person name="Ohm R.A."/>
            <person name="Martin F."/>
            <person name="Silar P."/>
            <person name="Natvig D.O."/>
            <person name="Lalanne C."/>
            <person name="Gautier V."/>
            <person name="Ament-Velasquez S.L."/>
            <person name="Kruys A."/>
            <person name="Hutchinson M.I."/>
            <person name="Powell A.J."/>
            <person name="Barry K."/>
            <person name="Miller A.N."/>
            <person name="Grigoriev I.V."/>
            <person name="Debuchy R."/>
            <person name="Gladieux P."/>
            <person name="Hiltunen Thoren M."/>
            <person name="Johannesson H."/>
        </authorList>
    </citation>
    <scope>NUCLEOTIDE SEQUENCE</scope>
    <source>
        <strain evidence="2">CBS 955.72</strain>
    </source>
</reference>
<dbReference type="Proteomes" id="UP001275084">
    <property type="component" value="Unassembled WGS sequence"/>
</dbReference>
<comment type="caution">
    <text evidence="2">The sequence shown here is derived from an EMBL/GenBank/DDBJ whole genome shotgun (WGS) entry which is preliminary data.</text>
</comment>
<evidence type="ECO:0000313" key="2">
    <source>
        <dbReference type="EMBL" id="KAK3357931.1"/>
    </source>
</evidence>
<reference evidence="2" key="2">
    <citation type="submission" date="2023-06" db="EMBL/GenBank/DDBJ databases">
        <authorList>
            <consortium name="Lawrence Berkeley National Laboratory"/>
            <person name="Haridas S."/>
            <person name="Hensen N."/>
            <person name="Bonometti L."/>
            <person name="Westerberg I."/>
            <person name="Brannstrom I.O."/>
            <person name="Guillou S."/>
            <person name="Cros-Aarteil S."/>
            <person name="Calhoun S."/>
            <person name="Kuo A."/>
            <person name="Mondo S."/>
            <person name="Pangilinan J."/>
            <person name="Riley R."/>
            <person name="Labutti K."/>
            <person name="Andreopoulos B."/>
            <person name="Lipzen A."/>
            <person name="Chen C."/>
            <person name="Yanf M."/>
            <person name="Daum C."/>
            <person name="Ng V."/>
            <person name="Clum A."/>
            <person name="Steindorff A."/>
            <person name="Ohm R."/>
            <person name="Martin F."/>
            <person name="Silar P."/>
            <person name="Natvig D."/>
            <person name="Lalanne C."/>
            <person name="Gautier V."/>
            <person name="Ament-Velasquez S.L."/>
            <person name="Kruys A."/>
            <person name="Hutchinson M.I."/>
            <person name="Powell A.J."/>
            <person name="Barry K."/>
            <person name="Miller A.N."/>
            <person name="Grigoriev I.V."/>
            <person name="Debuchy R."/>
            <person name="Gladieux P."/>
            <person name="Thoren M.H."/>
            <person name="Johannesson H."/>
        </authorList>
    </citation>
    <scope>NUCLEOTIDE SEQUENCE</scope>
    <source>
        <strain evidence="2">CBS 955.72</strain>
    </source>
</reference>
<name>A0AAJ0HNN1_9PEZI</name>
<evidence type="ECO:0000313" key="3">
    <source>
        <dbReference type="Proteomes" id="UP001275084"/>
    </source>
</evidence>
<gene>
    <name evidence="2" type="ORF">B0T25DRAFT_174358</name>
</gene>
<feature type="compositionally biased region" description="Polar residues" evidence="1">
    <location>
        <begin position="25"/>
        <end position="46"/>
    </location>
</feature>
<dbReference type="EMBL" id="JAUIQD010000003">
    <property type="protein sequence ID" value="KAK3357931.1"/>
    <property type="molecule type" value="Genomic_DNA"/>
</dbReference>
<feature type="region of interest" description="Disordered" evidence="1">
    <location>
        <begin position="20"/>
        <end position="95"/>
    </location>
</feature>
<protein>
    <submittedName>
        <fullName evidence="2">Uncharacterized protein</fullName>
    </submittedName>
</protein>
<accession>A0AAJ0HNN1</accession>
<keyword evidence="3" id="KW-1185">Reference proteome</keyword>
<feature type="compositionally biased region" description="Pro residues" evidence="1">
    <location>
        <begin position="55"/>
        <end position="70"/>
    </location>
</feature>
<proteinExistence type="predicted"/>
<sequence length="149" mass="16043">MEEIALFALPLTVAEGRESLVSGKATMSDTVSLSDTSERGSGSQDSDANDGFVDPYPPRSNPPHTDPPSTDPSGTNPLDTTVPQGSRIQIAEDFKTPLAKKEDEYSLRKGITSHWDSGVKHDSRQLGIALIGITGGRKIGIRQRRIGQR</sequence>